<dbReference type="RefSeq" id="WP_069000384.1">
    <property type="nucleotide sequence ID" value="NZ_MDTQ01000001.1"/>
</dbReference>
<dbReference type="GO" id="GO:0005737">
    <property type="term" value="C:cytoplasm"/>
    <property type="evidence" value="ECO:0007669"/>
    <property type="project" value="UniProtKB-SubCell"/>
</dbReference>
<comment type="similarity">
    <text evidence="3">Belongs to the ribosome modulation factor family.</text>
</comment>
<keyword evidence="2 3" id="KW-0810">Translation regulation</keyword>
<dbReference type="InterPro" id="IPR023200">
    <property type="entry name" value="RMF_sf"/>
</dbReference>
<dbReference type="InterPro" id="IPR007040">
    <property type="entry name" value="Ribosome_modulation_factor"/>
</dbReference>
<name>A0A1E2VEH2_9GAMM</name>
<sequence>MKRQKRDRTQRVFIRGYQAGLSGRSKDACPSQQDDLRQDWINGWREGREDRWSGFKGVSAIHKNPSIL</sequence>
<comment type="subcellular location">
    <subcellularLocation>
        <location evidence="3">Cytoplasm</location>
    </subcellularLocation>
</comment>
<keyword evidence="5" id="KW-1185">Reference proteome</keyword>
<gene>
    <name evidence="3" type="primary">rmf</name>
    <name evidence="4" type="ORF">BFW38_10600</name>
</gene>
<proteinExistence type="inferred from homology"/>
<protein>
    <recommendedName>
        <fullName evidence="3">Ribosome modulation factor</fullName>
        <shortName evidence="3">RMF</shortName>
    </recommendedName>
</protein>
<dbReference type="OrthoDB" id="5917763at2"/>
<evidence type="ECO:0000256" key="2">
    <source>
        <dbReference type="ARBA" id="ARBA00022845"/>
    </source>
</evidence>
<accession>A0A1E2VEH2</accession>
<organism evidence="4 5">
    <name type="scientific">Terasakiispira papahanaumokuakeensis</name>
    <dbReference type="NCBI Taxonomy" id="197479"/>
    <lineage>
        <taxon>Bacteria</taxon>
        <taxon>Pseudomonadati</taxon>
        <taxon>Pseudomonadota</taxon>
        <taxon>Gammaproteobacteria</taxon>
        <taxon>Oceanospirillales</taxon>
        <taxon>Terasakiispira</taxon>
    </lineage>
</organism>
<evidence type="ECO:0000313" key="5">
    <source>
        <dbReference type="Proteomes" id="UP000094291"/>
    </source>
</evidence>
<dbReference type="NCBIfam" id="NF011162">
    <property type="entry name" value="PRK14563.1"/>
    <property type="match status" value="1"/>
</dbReference>
<dbReference type="EMBL" id="MDTQ01000001">
    <property type="protein sequence ID" value="ODC05364.1"/>
    <property type="molecule type" value="Genomic_DNA"/>
</dbReference>
<evidence type="ECO:0000256" key="3">
    <source>
        <dbReference type="HAMAP-Rule" id="MF_00919"/>
    </source>
</evidence>
<reference evidence="4 5" key="1">
    <citation type="submission" date="2016-08" db="EMBL/GenBank/DDBJ databases">
        <authorList>
            <person name="Seilhamer J.J."/>
        </authorList>
    </citation>
    <scope>NUCLEOTIDE SEQUENCE [LARGE SCALE GENOMIC DNA]</scope>
    <source>
        <strain evidence="4 5">PH27A</strain>
    </source>
</reference>
<keyword evidence="1 3" id="KW-0963">Cytoplasm</keyword>
<dbReference type="AlphaFoldDB" id="A0A1E2VEH2"/>
<dbReference type="GO" id="GO:0006417">
    <property type="term" value="P:regulation of translation"/>
    <property type="evidence" value="ECO:0007669"/>
    <property type="project" value="UniProtKB-UniRule"/>
</dbReference>
<evidence type="ECO:0000256" key="1">
    <source>
        <dbReference type="ARBA" id="ARBA00022490"/>
    </source>
</evidence>
<comment type="caution">
    <text evidence="4">The sequence shown here is derived from an EMBL/GenBank/DDBJ whole genome shotgun (WGS) entry which is preliminary data.</text>
</comment>
<dbReference type="HAMAP" id="MF_00919">
    <property type="entry name" value="RMF"/>
    <property type="match status" value="1"/>
</dbReference>
<dbReference type="STRING" id="197479.BFW38_10600"/>
<dbReference type="NCBIfam" id="NF041886">
    <property type="entry name" value="Rmf_CrpP_fam"/>
    <property type="match status" value="1"/>
</dbReference>
<dbReference type="Pfam" id="PF04957">
    <property type="entry name" value="RMF"/>
    <property type="match status" value="1"/>
</dbReference>
<dbReference type="Proteomes" id="UP000094291">
    <property type="component" value="Unassembled WGS sequence"/>
</dbReference>
<comment type="function">
    <text evidence="3">During stationary phase, converts 70S ribosomes to an inactive dimeric form (100S ribosomes).</text>
</comment>
<dbReference type="Gene3D" id="1.10.10.620">
    <property type="entry name" value="ribosome modulation factor like domain"/>
    <property type="match status" value="1"/>
</dbReference>
<evidence type="ECO:0000313" key="4">
    <source>
        <dbReference type="EMBL" id="ODC05364.1"/>
    </source>
</evidence>